<accession>A0A318SQ10</accession>
<keyword evidence="3 6" id="KW-0812">Transmembrane</keyword>
<sequence>MPDDSSPRRLLRYAPLVAILAAATAGFVLFGDRLSFDTLAENREALLAFRDAHYAATAALFVLAYVLVVALSLPGGTVMTLTGGFLFGTFPGVLYNIGGATLGATLLFLAVRAGLGRHLAQRIDESEGWIRRLKRGIDETMWSTLLLMRLLPAVPFFVANLLPALVGAPLAAYVVTTLVGIAPGALVYTSVGAGLGAVFAAGGRPDLGLLFEPRILLPLLGVAVLAALPLALRLARGRKEP</sequence>
<keyword evidence="2 6" id="KW-1003">Cell membrane</keyword>
<keyword evidence="5 6" id="KW-0472">Membrane</keyword>
<comment type="caution">
    <text evidence="8">The sequence shown here is derived from an EMBL/GenBank/DDBJ whole genome shotgun (WGS) entry which is preliminary data.</text>
</comment>
<keyword evidence="9" id="KW-1185">Reference proteome</keyword>
<dbReference type="Pfam" id="PF09335">
    <property type="entry name" value="VTT_dom"/>
    <property type="match status" value="1"/>
</dbReference>
<evidence type="ECO:0000256" key="5">
    <source>
        <dbReference type="ARBA" id="ARBA00023136"/>
    </source>
</evidence>
<evidence type="ECO:0000256" key="3">
    <source>
        <dbReference type="ARBA" id="ARBA00022692"/>
    </source>
</evidence>
<dbReference type="GO" id="GO:0005886">
    <property type="term" value="C:plasma membrane"/>
    <property type="evidence" value="ECO:0007669"/>
    <property type="project" value="UniProtKB-SubCell"/>
</dbReference>
<comment type="subcellular location">
    <subcellularLocation>
        <location evidence="1 6">Cell membrane</location>
        <topology evidence="1 6">Multi-pass membrane protein</topology>
    </subcellularLocation>
</comment>
<dbReference type="OrthoDB" id="9779114at2"/>
<evidence type="ECO:0000256" key="2">
    <source>
        <dbReference type="ARBA" id="ARBA00022475"/>
    </source>
</evidence>
<dbReference type="Proteomes" id="UP000248311">
    <property type="component" value="Unassembled WGS sequence"/>
</dbReference>
<feature type="transmembrane region" description="Helical" evidence="6">
    <location>
        <begin position="170"/>
        <end position="203"/>
    </location>
</feature>
<protein>
    <recommendedName>
        <fullName evidence="6">TVP38/TMEM64 family membrane protein</fullName>
    </recommendedName>
</protein>
<feature type="transmembrane region" description="Helical" evidence="6">
    <location>
        <begin position="93"/>
        <end position="115"/>
    </location>
</feature>
<proteinExistence type="inferred from homology"/>
<feature type="domain" description="VTT" evidence="7">
    <location>
        <begin position="76"/>
        <end position="193"/>
    </location>
</feature>
<feature type="transmembrane region" description="Helical" evidence="6">
    <location>
        <begin position="215"/>
        <end position="235"/>
    </location>
</feature>
<dbReference type="EMBL" id="QJTE01000003">
    <property type="protein sequence ID" value="PYE83773.1"/>
    <property type="molecule type" value="Genomic_DNA"/>
</dbReference>
<keyword evidence="4 6" id="KW-1133">Transmembrane helix</keyword>
<feature type="transmembrane region" description="Helical" evidence="6">
    <location>
        <begin position="12"/>
        <end position="31"/>
    </location>
</feature>
<gene>
    <name evidence="8" type="ORF">DFP88_103132</name>
</gene>
<evidence type="ECO:0000313" key="8">
    <source>
        <dbReference type="EMBL" id="PYE83773.1"/>
    </source>
</evidence>
<evidence type="ECO:0000256" key="1">
    <source>
        <dbReference type="ARBA" id="ARBA00004651"/>
    </source>
</evidence>
<dbReference type="InterPro" id="IPR032816">
    <property type="entry name" value="VTT_dom"/>
</dbReference>
<dbReference type="RefSeq" id="WP_110814336.1">
    <property type="nucleotide sequence ID" value="NZ_QJTE01000003.1"/>
</dbReference>
<organism evidence="8 9">
    <name type="scientific">Pseudoroseicyclus aestuarii</name>
    <dbReference type="NCBI Taxonomy" id="1795041"/>
    <lineage>
        <taxon>Bacteria</taxon>
        <taxon>Pseudomonadati</taxon>
        <taxon>Pseudomonadota</taxon>
        <taxon>Alphaproteobacteria</taxon>
        <taxon>Rhodobacterales</taxon>
        <taxon>Paracoccaceae</taxon>
        <taxon>Pseudoroseicyclus</taxon>
    </lineage>
</organism>
<evidence type="ECO:0000256" key="4">
    <source>
        <dbReference type="ARBA" id="ARBA00022989"/>
    </source>
</evidence>
<evidence type="ECO:0000259" key="7">
    <source>
        <dbReference type="Pfam" id="PF09335"/>
    </source>
</evidence>
<dbReference type="PANTHER" id="PTHR12677">
    <property type="entry name" value="GOLGI APPARATUS MEMBRANE PROTEIN TVP38-RELATED"/>
    <property type="match status" value="1"/>
</dbReference>
<dbReference type="InterPro" id="IPR015414">
    <property type="entry name" value="TMEM64"/>
</dbReference>
<evidence type="ECO:0000256" key="6">
    <source>
        <dbReference type="RuleBase" id="RU366058"/>
    </source>
</evidence>
<dbReference type="AlphaFoldDB" id="A0A318SQ10"/>
<feature type="transmembrane region" description="Helical" evidence="6">
    <location>
        <begin position="52"/>
        <end position="73"/>
    </location>
</feature>
<reference evidence="8 9" key="1">
    <citation type="submission" date="2018-06" db="EMBL/GenBank/DDBJ databases">
        <title>Genomic Encyclopedia of Type Strains, Phase III (KMG-III): the genomes of soil and plant-associated and newly described type strains.</title>
        <authorList>
            <person name="Whitman W."/>
        </authorList>
    </citation>
    <scope>NUCLEOTIDE SEQUENCE [LARGE SCALE GENOMIC DNA]</scope>
    <source>
        <strain evidence="8 9">CECT 9025</strain>
    </source>
</reference>
<evidence type="ECO:0000313" key="9">
    <source>
        <dbReference type="Proteomes" id="UP000248311"/>
    </source>
</evidence>
<comment type="similarity">
    <text evidence="6">Belongs to the TVP38/TMEM64 family.</text>
</comment>
<name>A0A318SQ10_9RHOB</name>
<dbReference type="PANTHER" id="PTHR12677:SF59">
    <property type="entry name" value="GOLGI APPARATUS MEMBRANE PROTEIN TVP38-RELATED"/>
    <property type="match status" value="1"/>
</dbReference>